<evidence type="ECO:0000256" key="6">
    <source>
        <dbReference type="SAM" id="MobiDB-lite"/>
    </source>
</evidence>
<dbReference type="Gene3D" id="1.10.1740.10">
    <property type="match status" value="1"/>
</dbReference>
<dbReference type="Pfam" id="PF04542">
    <property type="entry name" value="Sigma70_r2"/>
    <property type="match status" value="1"/>
</dbReference>
<evidence type="ECO:0000313" key="9">
    <source>
        <dbReference type="EMBL" id="GEP70326.1"/>
    </source>
</evidence>
<dbReference type="Pfam" id="PF08281">
    <property type="entry name" value="Sigma70_r4_2"/>
    <property type="match status" value="1"/>
</dbReference>
<dbReference type="SUPFAM" id="SSF88659">
    <property type="entry name" value="Sigma3 and sigma4 domains of RNA polymerase sigma factors"/>
    <property type="match status" value="1"/>
</dbReference>
<dbReference type="Proteomes" id="UP000321798">
    <property type="component" value="Unassembled WGS sequence"/>
</dbReference>
<evidence type="ECO:0000256" key="4">
    <source>
        <dbReference type="ARBA" id="ARBA00023125"/>
    </source>
</evidence>
<dbReference type="InterPro" id="IPR014284">
    <property type="entry name" value="RNA_pol_sigma-70_dom"/>
</dbReference>
<dbReference type="InterPro" id="IPR013249">
    <property type="entry name" value="RNA_pol_sigma70_r4_t2"/>
</dbReference>
<keyword evidence="9" id="KW-0240">DNA-directed RNA polymerase</keyword>
<keyword evidence="5" id="KW-0804">Transcription</keyword>
<dbReference type="RefSeq" id="WP_146954096.1">
    <property type="nucleotide sequence ID" value="NZ_BAABBJ010000014.1"/>
</dbReference>
<organism evidence="9 10">
    <name type="scientific">Cellulomonas soli</name>
    <dbReference type="NCBI Taxonomy" id="931535"/>
    <lineage>
        <taxon>Bacteria</taxon>
        <taxon>Bacillati</taxon>
        <taxon>Actinomycetota</taxon>
        <taxon>Actinomycetes</taxon>
        <taxon>Micrococcales</taxon>
        <taxon>Cellulomonadaceae</taxon>
        <taxon>Cellulomonas</taxon>
    </lineage>
</organism>
<gene>
    <name evidence="9" type="primary">rpoE_10</name>
    <name evidence="9" type="ORF">CSO01_30410</name>
</gene>
<dbReference type="GO" id="GO:0016987">
    <property type="term" value="F:sigma factor activity"/>
    <property type="evidence" value="ECO:0007669"/>
    <property type="project" value="UniProtKB-KW"/>
</dbReference>
<proteinExistence type="inferred from homology"/>
<dbReference type="SUPFAM" id="SSF88946">
    <property type="entry name" value="Sigma2 domain of RNA polymerase sigma factors"/>
    <property type="match status" value="1"/>
</dbReference>
<evidence type="ECO:0000256" key="2">
    <source>
        <dbReference type="ARBA" id="ARBA00023015"/>
    </source>
</evidence>
<dbReference type="OrthoDB" id="3692620at2"/>
<dbReference type="InterPro" id="IPR007627">
    <property type="entry name" value="RNA_pol_sigma70_r2"/>
</dbReference>
<evidence type="ECO:0000259" key="8">
    <source>
        <dbReference type="Pfam" id="PF08281"/>
    </source>
</evidence>
<feature type="domain" description="RNA polymerase sigma factor 70 region 4 type 2" evidence="8">
    <location>
        <begin position="128"/>
        <end position="180"/>
    </location>
</feature>
<dbReference type="PANTHER" id="PTHR43133:SF50">
    <property type="entry name" value="ECF RNA POLYMERASE SIGMA FACTOR SIGM"/>
    <property type="match status" value="1"/>
</dbReference>
<dbReference type="InterPro" id="IPR039425">
    <property type="entry name" value="RNA_pol_sigma-70-like"/>
</dbReference>
<keyword evidence="2" id="KW-0805">Transcription regulation</keyword>
<evidence type="ECO:0000256" key="3">
    <source>
        <dbReference type="ARBA" id="ARBA00023082"/>
    </source>
</evidence>
<keyword evidence="10" id="KW-1185">Reference proteome</keyword>
<dbReference type="GO" id="GO:0006352">
    <property type="term" value="P:DNA-templated transcription initiation"/>
    <property type="evidence" value="ECO:0007669"/>
    <property type="project" value="InterPro"/>
</dbReference>
<dbReference type="NCBIfam" id="TIGR02937">
    <property type="entry name" value="sigma70-ECF"/>
    <property type="match status" value="1"/>
</dbReference>
<sequence>MTVPLTSDAAHPADLLGGSPVLVVARGADRESEFAAFMTSASPSLARTAWLLCGDAHQAEELVQQALMRTYLAWGTAREGEPLAYARRTLANLRIDTWRRRRREVLMDPADVPEHAGASEADRLAERDRLVRALATLSPRQRRVVVLRHFEGRSEREVAEDLGVSVGTVKSTASRSLARLRQVLDEQPPPGRPRDDARTATATATGRDDR</sequence>
<feature type="domain" description="RNA polymerase sigma-70 region 2" evidence="7">
    <location>
        <begin position="42"/>
        <end position="103"/>
    </location>
</feature>
<dbReference type="EMBL" id="BKAL01000011">
    <property type="protein sequence ID" value="GEP70326.1"/>
    <property type="molecule type" value="Genomic_DNA"/>
</dbReference>
<keyword evidence="4" id="KW-0238">DNA-binding</keyword>
<accession>A0A512PGJ8</accession>
<keyword evidence="3" id="KW-0731">Sigma factor</keyword>
<dbReference type="InterPro" id="IPR013325">
    <property type="entry name" value="RNA_pol_sigma_r2"/>
</dbReference>
<protein>
    <submittedName>
        <fullName evidence="9">DNA-directed RNA polymerase sigma-70 factor</fullName>
    </submittedName>
</protein>
<name>A0A512PGJ8_9CELL</name>
<reference evidence="9 10" key="1">
    <citation type="submission" date="2019-07" db="EMBL/GenBank/DDBJ databases">
        <title>Whole genome shotgun sequence of Cellulomonas soli NBRC 109434.</title>
        <authorList>
            <person name="Hosoyama A."/>
            <person name="Uohara A."/>
            <person name="Ohji S."/>
            <person name="Ichikawa N."/>
        </authorList>
    </citation>
    <scope>NUCLEOTIDE SEQUENCE [LARGE SCALE GENOMIC DNA]</scope>
    <source>
        <strain evidence="9 10">NBRC 109434</strain>
    </source>
</reference>
<evidence type="ECO:0000259" key="7">
    <source>
        <dbReference type="Pfam" id="PF04542"/>
    </source>
</evidence>
<evidence type="ECO:0000256" key="5">
    <source>
        <dbReference type="ARBA" id="ARBA00023163"/>
    </source>
</evidence>
<dbReference type="InterPro" id="IPR014325">
    <property type="entry name" value="RNA_pol_sigma-E_actinobac"/>
</dbReference>
<dbReference type="NCBIfam" id="TIGR02983">
    <property type="entry name" value="SigE-fam_strep"/>
    <property type="match status" value="1"/>
</dbReference>
<dbReference type="GO" id="GO:0000428">
    <property type="term" value="C:DNA-directed RNA polymerase complex"/>
    <property type="evidence" value="ECO:0007669"/>
    <property type="project" value="UniProtKB-KW"/>
</dbReference>
<comment type="caution">
    <text evidence="9">The sequence shown here is derived from an EMBL/GenBank/DDBJ whole genome shotgun (WGS) entry which is preliminary data.</text>
</comment>
<dbReference type="AlphaFoldDB" id="A0A512PGJ8"/>
<dbReference type="CDD" id="cd06171">
    <property type="entry name" value="Sigma70_r4"/>
    <property type="match status" value="1"/>
</dbReference>
<feature type="compositionally biased region" description="Low complexity" evidence="6">
    <location>
        <begin position="199"/>
        <end position="210"/>
    </location>
</feature>
<dbReference type="GO" id="GO:0003677">
    <property type="term" value="F:DNA binding"/>
    <property type="evidence" value="ECO:0007669"/>
    <property type="project" value="UniProtKB-KW"/>
</dbReference>
<dbReference type="PANTHER" id="PTHR43133">
    <property type="entry name" value="RNA POLYMERASE ECF-TYPE SIGMA FACTO"/>
    <property type="match status" value="1"/>
</dbReference>
<evidence type="ECO:0000313" key="10">
    <source>
        <dbReference type="Proteomes" id="UP000321798"/>
    </source>
</evidence>
<dbReference type="InterPro" id="IPR036388">
    <property type="entry name" value="WH-like_DNA-bd_sf"/>
</dbReference>
<comment type="similarity">
    <text evidence="1">Belongs to the sigma-70 factor family. ECF subfamily.</text>
</comment>
<evidence type="ECO:0000256" key="1">
    <source>
        <dbReference type="ARBA" id="ARBA00010641"/>
    </source>
</evidence>
<dbReference type="Gene3D" id="1.10.10.10">
    <property type="entry name" value="Winged helix-like DNA-binding domain superfamily/Winged helix DNA-binding domain"/>
    <property type="match status" value="1"/>
</dbReference>
<feature type="region of interest" description="Disordered" evidence="6">
    <location>
        <begin position="177"/>
        <end position="210"/>
    </location>
</feature>
<dbReference type="InterPro" id="IPR013324">
    <property type="entry name" value="RNA_pol_sigma_r3/r4-like"/>
</dbReference>